<dbReference type="NCBIfam" id="TIGR00525">
    <property type="entry name" value="folB"/>
    <property type="match status" value="1"/>
</dbReference>
<dbReference type="SUPFAM" id="SSF55620">
    <property type="entry name" value="Tetrahydrobiopterin biosynthesis enzymes-like"/>
    <property type="match status" value="1"/>
</dbReference>
<evidence type="ECO:0000256" key="5">
    <source>
        <dbReference type="ARBA" id="ARBA00023239"/>
    </source>
</evidence>
<comment type="function">
    <text evidence="6">Catalyzes the conversion of 7,8-dihydroneopterin to 6-hydroxymethyl-7,8-dihydropterin.</text>
</comment>
<reference evidence="8 9" key="1">
    <citation type="submission" date="2018-05" db="EMBL/GenBank/DDBJ databases">
        <title>Genomic Encyclopedia of Type Strains, Phase IV (KMG-IV): sequencing the most valuable type-strain genomes for metagenomic binning, comparative biology and taxonomic classification.</title>
        <authorList>
            <person name="Goeker M."/>
        </authorList>
    </citation>
    <scope>NUCLEOTIDE SEQUENCE [LARGE SCALE GENOMIC DNA]</scope>
    <source>
        <strain evidence="8 9">DSM 16791</strain>
    </source>
</reference>
<dbReference type="NCBIfam" id="TIGR00526">
    <property type="entry name" value="folB_dom"/>
    <property type="match status" value="1"/>
</dbReference>
<evidence type="ECO:0000313" key="8">
    <source>
        <dbReference type="EMBL" id="PWW04427.1"/>
    </source>
</evidence>
<keyword evidence="4 6" id="KW-0289">Folate biosynthesis</keyword>
<accession>A0A317PU15</accession>
<comment type="pathway">
    <text evidence="2 6">Cofactor biosynthesis; tetrahydrofolate biosynthesis; 2-amino-4-hydroxy-6-hydroxymethyl-7,8-dihydropteridine diphosphate from 7,8-dihydroneopterin triphosphate: step 3/4.</text>
</comment>
<sequence length="122" mass="13569">MADTYTIRLKNCAFFARHGLHEAEKFLGQRFFVDAELEVVTSSALEEDSIADTVNYGEAFNLIEAVVMGERFFLIEALALKIARSLVAEYPQITEARITVRKPSAPVTGILDHVEVTVAHRG</sequence>
<dbReference type="OrthoDB" id="9808041at2"/>
<evidence type="ECO:0000256" key="6">
    <source>
        <dbReference type="RuleBase" id="RU362079"/>
    </source>
</evidence>
<dbReference type="Pfam" id="PF02152">
    <property type="entry name" value="FolB"/>
    <property type="match status" value="1"/>
</dbReference>
<organism evidence="8 9">
    <name type="scientific">Hoeflea marina</name>
    <dbReference type="NCBI Taxonomy" id="274592"/>
    <lineage>
        <taxon>Bacteria</taxon>
        <taxon>Pseudomonadati</taxon>
        <taxon>Pseudomonadota</taxon>
        <taxon>Alphaproteobacteria</taxon>
        <taxon>Hyphomicrobiales</taxon>
        <taxon>Rhizobiaceae</taxon>
        <taxon>Hoeflea</taxon>
    </lineage>
</organism>
<gene>
    <name evidence="8" type="ORF">DFR52_1011125</name>
</gene>
<dbReference type="PANTHER" id="PTHR42844:SF1">
    <property type="entry name" value="DIHYDRONEOPTERIN ALDOLASE 1-RELATED"/>
    <property type="match status" value="1"/>
</dbReference>
<dbReference type="EMBL" id="QGTR01000001">
    <property type="protein sequence ID" value="PWW04427.1"/>
    <property type="molecule type" value="Genomic_DNA"/>
</dbReference>
<dbReference type="InterPro" id="IPR006157">
    <property type="entry name" value="FolB_dom"/>
</dbReference>
<dbReference type="Gene3D" id="3.30.1130.10">
    <property type="match status" value="1"/>
</dbReference>
<keyword evidence="5 6" id="KW-0456">Lyase</keyword>
<evidence type="ECO:0000256" key="4">
    <source>
        <dbReference type="ARBA" id="ARBA00022909"/>
    </source>
</evidence>
<dbReference type="CDD" id="cd00534">
    <property type="entry name" value="DHNA_DHNTPE"/>
    <property type="match status" value="1"/>
</dbReference>
<evidence type="ECO:0000259" key="7">
    <source>
        <dbReference type="SMART" id="SM00905"/>
    </source>
</evidence>
<dbReference type="AlphaFoldDB" id="A0A317PU15"/>
<dbReference type="PANTHER" id="PTHR42844">
    <property type="entry name" value="DIHYDRONEOPTERIN ALDOLASE 1-RELATED"/>
    <property type="match status" value="1"/>
</dbReference>
<dbReference type="GO" id="GO:0005737">
    <property type="term" value="C:cytoplasm"/>
    <property type="evidence" value="ECO:0007669"/>
    <property type="project" value="TreeGrafter"/>
</dbReference>
<dbReference type="InterPro" id="IPR043133">
    <property type="entry name" value="GTP-CH-I_C/QueF"/>
</dbReference>
<dbReference type="RefSeq" id="WP_110030864.1">
    <property type="nucleotide sequence ID" value="NZ_QGTR01000001.1"/>
</dbReference>
<feature type="domain" description="Dihydroneopterin aldolase/epimerase" evidence="7">
    <location>
        <begin position="7"/>
        <end position="120"/>
    </location>
</feature>
<evidence type="ECO:0000313" key="9">
    <source>
        <dbReference type="Proteomes" id="UP000246352"/>
    </source>
</evidence>
<dbReference type="UniPathway" id="UPA00077">
    <property type="reaction ID" value="UER00154"/>
</dbReference>
<dbReference type="EC" id="4.1.2.25" evidence="6"/>
<evidence type="ECO:0000256" key="2">
    <source>
        <dbReference type="ARBA" id="ARBA00005013"/>
    </source>
</evidence>
<comment type="caution">
    <text evidence="8">The sequence shown here is derived from an EMBL/GenBank/DDBJ whole genome shotgun (WGS) entry which is preliminary data.</text>
</comment>
<protein>
    <recommendedName>
        <fullName evidence="6">7,8-dihydroneopterin aldolase</fullName>
        <ecNumber evidence="6">4.1.2.25</ecNumber>
    </recommendedName>
</protein>
<evidence type="ECO:0000256" key="3">
    <source>
        <dbReference type="ARBA" id="ARBA00005708"/>
    </source>
</evidence>
<name>A0A317PU15_9HYPH</name>
<dbReference type="InterPro" id="IPR006156">
    <property type="entry name" value="Dihydroneopterin_aldolase"/>
</dbReference>
<comment type="catalytic activity">
    <reaction evidence="1 6">
        <text>7,8-dihydroneopterin = 6-hydroxymethyl-7,8-dihydropterin + glycolaldehyde</text>
        <dbReference type="Rhea" id="RHEA:10540"/>
        <dbReference type="ChEBI" id="CHEBI:17001"/>
        <dbReference type="ChEBI" id="CHEBI:17071"/>
        <dbReference type="ChEBI" id="CHEBI:44841"/>
        <dbReference type="EC" id="4.1.2.25"/>
    </reaction>
</comment>
<dbReference type="SMART" id="SM00905">
    <property type="entry name" value="FolB"/>
    <property type="match status" value="1"/>
</dbReference>
<dbReference type="GO" id="GO:0046654">
    <property type="term" value="P:tetrahydrofolate biosynthetic process"/>
    <property type="evidence" value="ECO:0007669"/>
    <property type="project" value="UniProtKB-UniRule"/>
</dbReference>
<evidence type="ECO:0000256" key="1">
    <source>
        <dbReference type="ARBA" id="ARBA00001353"/>
    </source>
</evidence>
<dbReference type="GO" id="GO:0004150">
    <property type="term" value="F:dihydroneopterin aldolase activity"/>
    <property type="evidence" value="ECO:0007669"/>
    <property type="project" value="UniProtKB-UniRule"/>
</dbReference>
<dbReference type="GO" id="GO:0046656">
    <property type="term" value="P:folic acid biosynthetic process"/>
    <property type="evidence" value="ECO:0007669"/>
    <property type="project" value="UniProtKB-UniRule"/>
</dbReference>
<proteinExistence type="inferred from homology"/>
<comment type="similarity">
    <text evidence="3 6">Belongs to the DHNA family.</text>
</comment>
<dbReference type="Proteomes" id="UP000246352">
    <property type="component" value="Unassembled WGS sequence"/>
</dbReference>
<keyword evidence="9" id="KW-1185">Reference proteome</keyword>